<feature type="signal peptide" evidence="2">
    <location>
        <begin position="1"/>
        <end position="36"/>
    </location>
</feature>
<keyword evidence="2" id="KW-0732">Signal</keyword>
<evidence type="ECO:0000256" key="2">
    <source>
        <dbReference type="SAM" id="SignalP"/>
    </source>
</evidence>
<feature type="region of interest" description="Disordered" evidence="1">
    <location>
        <begin position="38"/>
        <end position="187"/>
    </location>
</feature>
<dbReference type="RefSeq" id="WP_085150978.1">
    <property type="nucleotide sequence ID" value="NZ_AP022612.1"/>
</dbReference>
<proteinExistence type="predicted"/>
<feature type="chain" id="PRO_5043882208" evidence="2">
    <location>
        <begin position="37"/>
        <end position="187"/>
    </location>
</feature>
<dbReference type="OrthoDB" id="4753865at2"/>
<dbReference type="AlphaFoldDB" id="A0A7I7XX46"/>
<protein>
    <submittedName>
        <fullName evidence="3">Uncharacterized protein</fullName>
    </submittedName>
</protein>
<evidence type="ECO:0000313" key="4">
    <source>
        <dbReference type="Proteomes" id="UP000466931"/>
    </source>
</evidence>
<accession>A0A7I7XX46</accession>
<feature type="compositionally biased region" description="Pro residues" evidence="1">
    <location>
        <begin position="162"/>
        <end position="187"/>
    </location>
</feature>
<dbReference type="EMBL" id="AP022612">
    <property type="protein sequence ID" value="BBZ33611.1"/>
    <property type="molecule type" value="Genomic_DNA"/>
</dbReference>
<reference evidence="3" key="2">
    <citation type="submission" date="2020-02" db="EMBL/GenBank/DDBJ databases">
        <authorList>
            <person name="Matsumoto Y."/>
            <person name="Motooka D."/>
            <person name="Nakamura S."/>
        </authorList>
    </citation>
    <scope>NUCLEOTIDE SEQUENCE</scope>
    <source>
        <strain evidence="3">JCM 13671</strain>
    </source>
</reference>
<keyword evidence="4" id="KW-1185">Reference proteome</keyword>
<name>A0A7I7XX46_9MYCO</name>
<organism evidence="3 4">
    <name type="scientific">Mycolicibacterium confluentis</name>
    <dbReference type="NCBI Taxonomy" id="28047"/>
    <lineage>
        <taxon>Bacteria</taxon>
        <taxon>Bacillati</taxon>
        <taxon>Actinomycetota</taxon>
        <taxon>Actinomycetes</taxon>
        <taxon>Mycobacteriales</taxon>
        <taxon>Mycobacteriaceae</taxon>
        <taxon>Mycolicibacterium</taxon>
    </lineage>
</organism>
<sequence length="187" mass="18750">MTSRDRATQSGRTARLSFASLILAGGALAFAAPAWAEPEPAPGVPVVNADEGLVGPPPAPPVGPPPVPEMANPGYGQGETPGAFGYLRDLWQTARSGDPRGLMAGPPPSSPPPPPGAGPAPALPPGFVSLNAPESTTSSTVRSSDEPVSGPPLPPGYHSLNGPPPPGWYDTPPPDPNAGLIPIPPPQ</sequence>
<gene>
    <name evidence="3" type="ORF">MCNF_22160</name>
</gene>
<dbReference type="Proteomes" id="UP000466931">
    <property type="component" value="Chromosome"/>
</dbReference>
<evidence type="ECO:0000313" key="3">
    <source>
        <dbReference type="EMBL" id="BBZ33611.1"/>
    </source>
</evidence>
<feature type="compositionally biased region" description="Polar residues" evidence="1">
    <location>
        <begin position="132"/>
        <end position="142"/>
    </location>
</feature>
<feature type="compositionally biased region" description="Pro residues" evidence="1">
    <location>
        <begin position="55"/>
        <end position="68"/>
    </location>
</feature>
<evidence type="ECO:0000256" key="1">
    <source>
        <dbReference type="SAM" id="MobiDB-lite"/>
    </source>
</evidence>
<feature type="compositionally biased region" description="Pro residues" evidence="1">
    <location>
        <begin position="105"/>
        <end position="124"/>
    </location>
</feature>
<reference evidence="3" key="1">
    <citation type="journal article" date="2019" name="Emerg. Microbes Infect.">
        <title>Comprehensive subspecies identification of 175 nontuberculous mycobacteria species based on 7547 genomic profiles.</title>
        <authorList>
            <person name="Matsumoto Y."/>
            <person name="Kinjo T."/>
            <person name="Motooka D."/>
            <person name="Nabeya D."/>
            <person name="Jung N."/>
            <person name="Uechi K."/>
            <person name="Horii T."/>
            <person name="Iida T."/>
            <person name="Fujita J."/>
            <person name="Nakamura S."/>
        </authorList>
    </citation>
    <scope>NUCLEOTIDE SEQUENCE [LARGE SCALE GENOMIC DNA]</scope>
    <source>
        <strain evidence="3">JCM 13671</strain>
    </source>
</reference>